<feature type="non-terminal residue" evidence="1">
    <location>
        <position position="1"/>
    </location>
</feature>
<reference evidence="1" key="1">
    <citation type="journal article" date="2023" name="Mol. Phylogenet. Evol.">
        <title>Genome-scale phylogeny and comparative genomics of the fungal order Sordariales.</title>
        <authorList>
            <person name="Hensen N."/>
            <person name="Bonometti L."/>
            <person name="Westerberg I."/>
            <person name="Brannstrom I.O."/>
            <person name="Guillou S."/>
            <person name="Cros-Aarteil S."/>
            <person name="Calhoun S."/>
            <person name="Haridas S."/>
            <person name="Kuo A."/>
            <person name="Mondo S."/>
            <person name="Pangilinan J."/>
            <person name="Riley R."/>
            <person name="LaButti K."/>
            <person name="Andreopoulos B."/>
            <person name="Lipzen A."/>
            <person name="Chen C."/>
            <person name="Yan M."/>
            <person name="Daum C."/>
            <person name="Ng V."/>
            <person name="Clum A."/>
            <person name="Steindorff A."/>
            <person name="Ohm R.A."/>
            <person name="Martin F."/>
            <person name="Silar P."/>
            <person name="Natvig D.O."/>
            <person name="Lalanne C."/>
            <person name="Gautier V."/>
            <person name="Ament-Velasquez S.L."/>
            <person name="Kruys A."/>
            <person name="Hutchinson M.I."/>
            <person name="Powell A.J."/>
            <person name="Barry K."/>
            <person name="Miller A.N."/>
            <person name="Grigoriev I.V."/>
            <person name="Debuchy R."/>
            <person name="Gladieux P."/>
            <person name="Hiltunen Thoren M."/>
            <person name="Johannesson H."/>
        </authorList>
    </citation>
    <scope>NUCLEOTIDE SEQUENCE</scope>
    <source>
        <strain evidence="1">CBS 955.72</strain>
    </source>
</reference>
<sequence length="221" mass="25131">VLAVPSFQPLSSPLVFVRIPNFLPSQFPSFTPKMTQFIVHVGERVHSTTRRSFLTEIWTDVFDSNCMVCSKDFDPPHEPPIRTISIHGLLEGDDNPDPSKISFRIHNRHLHCIVEHGIRYFPVSYAWHEPVALANLTKLSNDEAENLVYEAPAKLLVAAMDKYGLGVELWHDYITIFSHAHVSLIHLDDFSGASIQRIFATASENTYALSHEERLWEIAQV</sequence>
<evidence type="ECO:0000313" key="2">
    <source>
        <dbReference type="Proteomes" id="UP001275084"/>
    </source>
</evidence>
<keyword evidence="2" id="KW-1185">Reference proteome</keyword>
<comment type="caution">
    <text evidence="1">The sequence shown here is derived from an EMBL/GenBank/DDBJ whole genome shotgun (WGS) entry which is preliminary data.</text>
</comment>
<dbReference type="AlphaFoldDB" id="A0AAJ0HWF8"/>
<proteinExistence type="predicted"/>
<gene>
    <name evidence="1" type="ORF">B0T25DRAFT_598007</name>
</gene>
<dbReference type="EMBL" id="JAUIQD010000001">
    <property type="protein sequence ID" value="KAK3364160.1"/>
    <property type="molecule type" value="Genomic_DNA"/>
</dbReference>
<name>A0AAJ0HWF8_9PEZI</name>
<reference evidence="1" key="2">
    <citation type="submission" date="2023-06" db="EMBL/GenBank/DDBJ databases">
        <authorList>
            <consortium name="Lawrence Berkeley National Laboratory"/>
            <person name="Haridas S."/>
            <person name="Hensen N."/>
            <person name="Bonometti L."/>
            <person name="Westerberg I."/>
            <person name="Brannstrom I.O."/>
            <person name="Guillou S."/>
            <person name="Cros-Aarteil S."/>
            <person name="Calhoun S."/>
            <person name="Kuo A."/>
            <person name="Mondo S."/>
            <person name="Pangilinan J."/>
            <person name="Riley R."/>
            <person name="Labutti K."/>
            <person name="Andreopoulos B."/>
            <person name="Lipzen A."/>
            <person name="Chen C."/>
            <person name="Yanf M."/>
            <person name="Daum C."/>
            <person name="Ng V."/>
            <person name="Clum A."/>
            <person name="Steindorff A."/>
            <person name="Ohm R."/>
            <person name="Martin F."/>
            <person name="Silar P."/>
            <person name="Natvig D."/>
            <person name="Lalanne C."/>
            <person name="Gautier V."/>
            <person name="Ament-Velasquez S.L."/>
            <person name="Kruys A."/>
            <person name="Hutchinson M.I."/>
            <person name="Powell A.J."/>
            <person name="Barry K."/>
            <person name="Miller A.N."/>
            <person name="Grigoriev I.V."/>
            <person name="Debuchy R."/>
            <person name="Gladieux P."/>
            <person name="Thoren M.H."/>
            <person name="Johannesson H."/>
        </authorList>
    </citation>
    <scope>NUCLEOTIDE SEQUENCE</scope>
    <source>
        <strain evidence="1">CBS 955.72</strain>
    </source>
</reference>
<evidence type="ECO:0000313" key="1">
    <source>
        <dbReference type="EMBL" id="KAK3364160.1"/>
    </source>
</evidence>
<dbReference type="Proteomes" id="UP001275084">
    <property type="component" value="Unassembled WGS sequence"/>
</dbReference>
<protein>
    <submittedName>
        <fullName evidence="1">Uncharacterized protein</fullName>
    </submittedName>
</protein>
<organism evidence="1 2">
    <name type="scientific">Lasiosphaeria hispida</name>
    <dbReference type="NCBI Taxonomy" id="260671"/>
    <lineage>
        <taxon>Eukaryota</taxon>
        <taxon>Fungi</taxon>
        <taxon>Dikarya</taxon>
        <taxon>Ascomycota</taxon>
        <taxon>Pezizomycotina</taxon>
        <taxon>Sordariomycetes</taxon>
        <taxon>Sordariomycetidae</taxon>
        <taxon>Sordariales</taxon>
        <taxon>Lasiosphaeriaceae</taxon>
        <taxon>Lasiosphaeria</taxon>
    </lineage>
</organism>
<accession>A0AAJ0HWF8</accession>